<protein>
    <recommendedName>
        <fullName evidence="2">Dynein heavy chain linker domain-containing protein</fullName>
    </recommendedName>
</protein>
<organism evidence="3 4">
    <name type="scientific">Myodes glareolus</name>
    <name type="common">Bank vole</name>
    <name type="synonym">Clethrionomys glareolus</name>
    <dbReference type="NCBI Taxonomy" id="447135"/>
    <lineage>
        <taxon>Eukaryota</taxon>
        <taxon>Metazoa</taxon>
        <taxon>Chordata</taxon>
        <taxon>Craniata</taxon>
        <taxon>Vertebrata</taxon>
        <taxon>Euteleostomi</taxon>
        <taxon>Mammalia</taxon>
        <taxon>Eutheria</taxon>
        <taxon>Euarchontoglires</taxon>
        <taxon>Glires</taxon>
        <taxon>Rodentia</taxon>
        <taxon>Myomorpha</taxon>
        <taxon>Muroidea</taxon>
        <taxon>Cricetidae</taxon>
        <taxon>Arvicolinae</taxon>
        <taxon>Myodes</taxon>
    </lineage>
</organism>
<dbReference type="GO" id="GO:0051959">
    <property type="term" value="F:dynein light intermediate chain binding"/>
    <property type="evidence" value="ECO:0007669"/>
    <property type="project" value="InterPro"/>
</dbReference>
<evidence type="ECO:0000313" key="4">
    <source>
        <dbReference type="Proteomes" id="UP001488838"/>
    </source>
</evidence>
<dbReference type="PANTHER" id="PTHR10676:SF359">
    <property type="entry name" value="DYNEIN HEAVY CHAIN DOMAIN-CONTAINING PROTEIN 1"/>
    <property type="match status" value="1"/>
</dbReference>
<name>A0AAW0HCD2_MYOGA</name>
<evidence type="ECO:0000256" key="1">
    <source>
        <dbReference type="SAM" id="Coils"/>
    </source>
</evidence>
<gene>
    <name evidence="3" type="ORF">U0070_013415</name>
</gene>
<sequence length="757" mass="87762">MTLGTWHRNSTIWHELQRIPFFKNCLLQKALTCWKKNVRLHGLHRIRTFLESHLLLAVPHFGAGLLHISRLLQEFRSVSWLPKEPNKSYELQDLQKAIAKENHRALRVFCRFLNLCTSILQLVPRENPFLLSQLAFDDNGRLSPMPCVETIIQSLTKDLQSIKTSALKVVQSTDLRTSRDPLNSEDDKDQDSNAEFLMPKFHGKSSDAVQLFCGPNVGFVWPWKSHAITDVLEVRGHRLRGQYLHTNYNHVQEDLDNNTGIQQALAVQQALLEDMLQEVREFCNEQQWVEGIYEFLKAWGPQRVEDLRGSPIKDYVVLVSQLKDWQERVSNMPVQLLTKGKLLLLSGHDVQAELESKLSSMRKNILAQVQSECWSRNQQLMTELTDFLRAFQTINSDIHAIAQCFQKLNEANEQYSQLEEQVEYVRSLHDLIRNHCGRFIAENETLDISLLDMWETFQFERSQTSEFMLSKRHSIVPKLQQLMAAALTELKGLLAKALSGSFMDPSQEQRSTEQQLAALEHQFLNTLNNFNDLRYAYSTFTGNESTMSPPTSGNRPIVQQQRIWRLYRIISENFSEWKCMAFTKFSLSMAREKTDAWLTEAARLSTTLGVHSPVLQRCMRMLEDFRNYLPLLIKLGSLQLQNFNCQSLLRVLGLGGLQSFDLLTLGQLLNCPLLEFADRINQVWQYDKERIHAQESLQQMQQYWEGRQLRLLNFILHVPYKPPVSERSKRQAFRNPQWELVGKDSGTFLLSGESQPL</sequence>
<evidence type="ECO:0000313" key="3">
    <source>
        <dbReference type="EMBL" id="KAK7800320.1"/>
    </source>
</evidence>
<keyword evidence="4" id="KW-1185">Reference proteome</keyword>
<reference evidence="3 4" key="1">
    <citation type="journal article" date="2023" name="bioRxiv">
        <title>Conserved and derived expression patterns and positive selection on dental genes reveal complex evolutionary context of ever-growing rodent molars.</title>
        <authorList>
            <person name="Calamari Z.T."/>
            <person name="Song A."/>
            <person name="Cohen E."/>
            <person name="Akter M."/>
            <person name="Roy R.D."/>
            <person name="Hallikas O."/>
            <person name="Christensen M.M."/>
            <person name="Li P."/>
            <person name="Marangoni P."/>
            <person name="Jernvall J."/>
            <person name="Klein O.D."/>
        </authorList>
    </citation>
    <scope>NUCLEOTIDE SEQUENCE [LARGE SCALE GENOMIC DNA]</scope>
    <source>
        <strain evidence="3">V071</strain>
    </source>
</reference>
<dbReference type="AlphaFoldDB" id="A0AAW0HCD2"/>
<dbReference type="EMBL" id="JBBHLL010000556">
    <property type="protein sequence ID" value="KAK7800320.1"/>
    <property type="molecule type" value="Genomic_DNA"/>
</dbReference>
<dbReference type="InterPro" id="IPR013602">
    <property type="entry name" value="Dynein_heavy_linker"/>
</dbReference>
<dbReference type="Pfam" id="PF08393">
    <property type="entry name" value="DHC_N2"/>
    <property type="match status" value="1"/>
</dbReference>
<keyword evidence="1" id="KW-0175">Coiled coil</keyword>
<dbReference type="GO" id="GO:0045505">
    <property type="term" value="F:dynein intermediate chain binding"/>
    <property type="evidence" value="ECO:0007669"/>
    <property type="project" value="InterPro"/>
</dbReference>
<dbReference type="GO" id="GO:0036156">
    <property type="term" value="C:inner dynein arm"/>
    <property type="evidence" value="ECO:0007669"/>
    <property type="project" value="TreeGrafter"/>
</dbReference>
<dbReference type="Proteomes" id="UP001488838">
    <property type="component" value="Unassembled WGS sequence"/>
</dbReference>
<dbReference type="GO" id="GO:0008569">
    <property type="term" value="F:minus-end-directed microtubule motor activity"/>
    <property type="evidence" value="ECO:0007669"/>
    <property type="project" value="TreeGrafter"/>
</dbReference>
<dbReference type="PANTHER" id="PTHR10676">
    <property type="entry name" value="DYNEIN HEAVY CHAIN FAMILY PROTEIN"/>
    <property type="match status" value="1"/>
</dbReference>
<proteinExistence type="predicted"/>
<evidence type="ECO:0000259" key="2">
    <source>
        <dbReference type="Pfam" id="PF08393"/>
    </source>
</evidence>
<dbReference type="GO" id="GO:0036126">
    <property type="term" value="C:sperm flagellum"/>
    <property type="evidence" value="ECO:0007669"/>
    <property type="project" value="TreeGrafter"/>
</dbReference>
<feature type="coiled-coil region" evidence="1">
    <location>
        <begin position="401"/>
        <end position="428"/>
    </location>
</feature>
<feature type="domain" description="Dynein heavy chain linker" evidence="2">
    <location>
        <begin position="559"/>
        <end position="713"/>
    </location>
</feature>
<accession>A0AAW0HCD2</accession>
<dbReference type="GO" id="GO:0030317">
    <property type="term" value="P:flagellated sperm motility"/>
    <property type="evidence" value="ECO:0007669"/>
    <property type="project" value="TreeGrafter"/>
</dbReference>
<comment type="caution">
    <text evidence="3">The sequence shown here is derived from an EMBL/GenBank/DDBJ whole genome shotgun (WGS) entry which is preliminary data.</text>
</comment>
<dbReference type="InterPro" id="IPR026983">
    <property type="entry name" value="DHC"/>
</dbReference>